<gene>
    <name evidence="4" type="ORF">SAC06_00495</name>
</gene>
<dbReference type="GO" id="GO:0016787">
    <property type="term" value="F:hydrolase activity"/>
    <property type="evidence" value="ECO:0007669"/>
    <property type="project" value="UniProtKB-KW"/>
</dbReference>
<name>A0AAU7VAV8_9ACTO</name>
<reference evidence="4" key="1">
    <citation type="submission" date="2023-11" db="EMBL/GenBank/DDBJ databases">
        <title>Scrofimicrobium hongkongense sp. nov., isolated from a patient with peritonitis.</title>
        <authorList>
            <person name="Lao H.Y."/>
            <person name="Wong A.Y.P."/>
            <person name="Ng T.L."/>
            <person name="Wong R.Y.L."/>
            <person name="Yau M.C.Y."/>
            <person name="Lam J.Y.W."/>
            <person name="Siu G.K.H."/>
        </authorList>
    </citation>
    <scope>NUCLEOTIDE SEQUENCE</scope>
    <source>
        <strain evidence="4">R131</strain>
    </source>
</reference>
<dbReference type="InterPro" id="IPR023365">
    <property type="entry name" value="Sortase_dom-sf"/>
</dbReference>
<dbReference type="NCBIfam" id="TIGR01076">
    <property type="entry name" value="sortase_fam"/>
    <property type="match status" value="1"/>
</dbReference>
<feature type="transmembrane region" description="Helical" evidence="3">
    <location>
        <begin position="21"/>
        <end position="43"/>
    </location>
</feature>
<dbReference type="SUPFAM" id="SSF63817">
    <property type="entry name" value="Sortase"/>
    <property type="match status" value="1"/>
</dbReference>
<evidence type="ECO:0000256" key="3">
    <source>
        <dbReference type="SAM" id="Phobius"/>
    </source>
</evidence>
<evidence type="ECO:0000256" key="2">
    <source>
        <dbReference type="PIRSR" id="PIRSR605754-1"/>
    </source>
</evidence>
<dbReference type="EMBL" id="CP138335">
    <property type="protein sequence ID" value="XBW08990.1"/>
    <property type="molecule type" value="Genomic_DNA"/>
</dbReference>
<protein>
    <submittedName>
        <fullName evidence="4">Class E sortase</fullName>
    </submittedName>
</protein>
<dbReference type="InterPro" id="IPR005754">
    <property type="entry name" value="Sortase"/>
</dbReference>
<dbReference type="InterPro" id="IPR053465">
    <property type="entry name" value="Sortase_Class_E"/>
</dbReference>
<dbReference type="RefSeq" id="WP_350259196.1">
    <property type="nucleotide sequence ID" value="NZ_CP138335.1"/>
</dbReference>
<feature type="active site" description="Acyl-thioester intermediate" evidence="2">
    <location>
        <position position="212"/>
    </location>
</feature>
<feature type="active site" description="Proton donor/acceptor" evidence="2">
    <location>
        <position position="144"/>
    </location>
</feature>
<organism evidence="4">
    <name type="scientific">Scrofimicrobium appendicitidis</name>
    <dbReference type="NCBI Taxonomy" id="3079930"/>
    <lineage>
        <taxon>Bacteria</taxon>
        <taxon>Bacillati</taxon>
        <taxon>Actinomycetota</taxon>
        <taxon>Actinomycetes</taxon>
        <taxon>Actinomycetales</taxon>
        <taxon>Actinomycetaceae</taxon>
        <taxon>Scrofimicrobium</taxon>
    </lineage>
</organism>
<dbReference type="Pfam" id="PF04203">
    <property type="entry name" value="Sortase"/>
    <property type="match status" value="1"/>
</dbReference>
<sequence length="248" mass="27494">MTHQAPRQTRTRSQKMTAGQFIMVSIGELLIILGLLVGGYVVWQLWWTSVQVSGGVNESISTFQAEHPVQDTTTIAPERTDPPPAVAQPGYGETFGVLHVPKWNWMQIPITQGIGTDVLDLGHAGHYPDTQLPGEIGNFAVAGHRRTYGNNFRRVDILEPGDPLVVETADAYLVYEMTGNEIVDPSQWQVIAPVPNNPGEIPTQRLMTMTTCHPEFGNSERFIVYSELKYWTSKADGIPQVLADEPTR</sequence>
<accession>A0AAU7VAV8</accession>
<dbReference type="CDD" id="cd05830">
    <property type="entry name" value="Sortase_E"/>
    <property type="match status" value="1"/>
</dbReference>
<keyword evidence="3" id="KW-0472">Membrane</keyword>
<dbReference type="InterPro" id="IPR042003">
    <property type="entry name" value="Sortase_E"/>
</dbReference>
<evidence type="ECO:0000313" key="4">
    <source>
        <dbReference type="EMBL" id="XBW08990.1"/>
    </source>
</evidence>
<keyword evidence="1" id="KW-0378">Hydrolase</keyword>
<evidence type="ECO:0000256" key="1">
    <source>
        <dbReference type="ARBA" id="ARBA00022801"/>
    </source>
</evidence>
<dbReference type="Gene3D" id="2.40.260.10">
    <property type="entry name" value="Sortase"/>
    <property type="match status" value="1"/>
</dbReference>
<dbReference type="KEGG" id="sapp:SAC06_00495"/>
<keyword evidence="3" id="KW-0812">Transmembrane</keyword>
<keyword evidence="3" id="KW-1133">Transmembrane helix</keyword>
<proteinExistence type="predicted"/>
<dbReference type="AlphaFoldDB" id="A0AAU7VAV8"/>
<dbReference type="NCBIfam" id="NF033747">
    <property type="entry name" value="class_E_sortase"/>
    <property type="match status" value="1"/>
</dbReference>